<dbReference type="Proteomes" id="UP000291404">
    <property type="component" value="Unassembled WGS sequence"/>
</dbReference>
<feature type="transmembrane region" description="Helical" evidence="1">
    <location>
        <begin position="136"/>
        <end position="155"/>
    </location>
</feature>
<keyword evidence="3" id="KW-1185">Reference proteome</keyword>
<feature type="transmembrane region" description="Helical" evidence="1">
    <location>
        <begin position="34"/>
        <end position="56"/>
    </location>
</feature>
<reference evidence="2 3" key="1">
    <citation type="submission" date="2017-12" db="EMBL/GenBank/DDBJ databases">
        <authorList>
            <person name="Pombert J.-F."/>
            <person name="Haag K.L."/>
            <person name="Ebert D."/>
        </authorList>
    </citation>
    <scope>NUCLEOTIDE SEQUENCE [LARGE SCALE GENOMIC DNA]</scope>
    <source>
        <strain evidence="2">BE-OM-2</strain>
    </source>
</reference>
<feature type="transmembrane region" description="Helical" evidence="1">
    <location>
        <begin position="229"/>
        <end position="245"/>
    </location>
</feature>
<feature type="transmembrane region" description="Helical" evidence="1">
    <location>
        <begin position="95"/>
        <end position="116"/>
    </location>
</feature>
<keyword evidence="1" id="KW-0472">Membrane</keyword>
<keyword evidence="1" id="KW-1133">Transmembrane helix</keyword>
<organism evidence="2 3">
    <name type="scientific">Hamiltosporidium magnivora</name>
    <dbReference type="NCBI Taxonomy" id="148818"/>
    <lineage>
        <taxon>Eukaryota</taxon>
        <taxon>Fungi</taxon>
        <taxon>Fungi incertae sedis</taxon>
        <taxon>Microsporidia</taxon>
        <taxon>Dubosqiidae</taxon>
        <taxon>Hamiltosporidium</taxon>
    </lineage>
</organism>
<evidence type="ECO:0000256" key="1">
    <source>
        <dbReference type="SAM" id="Phobius"/>
    </source>
</evidence>
<dbReference type="EMBL" id="PITI01000369">
    <property type="protein sequence ID" value="TBU06855.1"/>
    <property type="molecule type" value="Genomic_DNA"/>
</dbReference>
<proteinExistence type="predicted"/>
<dbReference type="AlphaFoldDB" id="A0A4Q9LHB4"/>
<feature type="transmembrane region" description="Helical" evidence="1">
    <location>
        <begin position="201"/>
        <end position="222"/>
    </location>
</feature>
<gene>
    <name evidence="2" type="ORF">CWI36_0369p0030</name>
</gene>
<protein>
    <submittedName>
        <fullName evidence="2">Uncharacterized protein</fullName>
    </submittedName>
</protein>
<evidence type="ECO:0000313" key="3">
    <source>
        <dbReference type="Proteomes" id="UP000291404"/>
    </source>
</evidence>
<accession>A0A4Q9LHB4</accession>
<feature type="transmembrane region" description="Helical" evidence="1">
    <location>
        <begin position="167"/>
        <end position="189"/>
    </location>
</feature>
<comment type="caution">
    <text evidence="2">The sequence shown here is derived from an EMBL/GenBank/DDBJ whole genome shotgun (WGS) entry which is preliminary data.</text>
</comment>
<sequence>MSSYDVLKKDICLDVLPEDIIIGTKREKKRNKCIFFWILSFTQIIFIGAFILFLSYIYKYDIAIEMSIKYFVYITIINSYFYIKNINEDIVAITLIRYTFMAIINFFVIFFDYKLSFLINTGSNLYPETHFTSTKVSIFLPFFLWLSLCNVYFYSKEIKKYINIRKTSTFIFCVLYTLETFIMLEMKVLDVLGIIDRSNTYLIVSFLIIILSKLVFIMFDVIDNCKLKSIIVPVIFICLYFWDIYKMAFLEWKSWINSNK</sequence>
<evidence type="ECO:0000313" key="2">
    <source>
        <dbReference type="EMBL" id="TBU06855.1"/>
    </source>
</evidence>
<feature type="transmembrane region" description="Helical" evidence="1">
    <location>
        <begin position="62"/>
        <end position="83"/>
    </location>
</feature>
<dbReference type="VEuPathDB" id="MicrosporidiaDB:CWI36_0369p0030"/>
<keyword evidence="1" id="KW-0812">Transmembrane</keyword>
<name>A0A4Q9LHB4_9MICR</name>